<name>A0A9W7L9X8_9STRA</name>
<dbReference type="GO" id="GO:0061136">
    <property type="term" value="P:regulation of proteasomal protein catabolic process"/>
    <property type="evidence" value="ECO:0007669"/>
    <property type="project" value="TreeGrafter"/>
</dbReference>
<dbReference type="PANTHER" id="PTHR10660:SF2">
    <property type="entry name" value="LD45860P"/>
    <property type="match status" value="1"/>
</dbReference>
<evidence type="ECO:0000256" key="2">
    <source>
        <dbReference type="ARBA" id="ARBA00022942"/>
    </source>
</evidence>
<feature type="compositionally biased region" description="Basic and acidic residues" evidence="3">
    <location>
        <begin position="159"/>
        <end position="193"/>
    </location>
</feature>
<feature type="domain" description="Proteasome activator PA28 C-terminal" evidence="4">
    <location>
        <begin position="236"/>
        <end position="287"/>
    </location>
</feature>
<keyword evidence="6" id="KW-1185">Reference proteome</keyword>
<dbReference type="SUPFAM" id="SSF47216">
    <property type="entry name" value="Proteasome activator"/>
    <property type="match status" value="2"/>
</dbReference>
<comment type="caution">
    <text evidence="5">The sequence shown here is derived from an EMBL/GenBank/DDBJ whole genome shotgun (WGS) entry which is preliminary data.</text>
</comment>
<protein>
    <recommendedName>
        <fullName evidence="4">Proteasome activator PA28 C-terminal domain-containing protein</fullName>
    </recommendedName>
</protein>
<proteinExistence type="inferred from homology"/>
<evidence type="ECO:0000256" key="1">
    <source>
        <dbReference type="ARBA" id="ARBA00005883"/>
    </source>
</evidence>
<organism evidence="5 6">
    <name type="scientific">Triparma columacea</name>
    <dbReference type="NCBI Taxonomy" id="722753"/>
    <lineage>
        <taxon>Eukaryota</taxon>
        <taxon>Sar</taxon>
        <taxon>Stramenopiles</taxon>
        <taxon>Ochrophyta</taxon>
        <taxon>Bolidophyceae</taxon>
        <taxon>Parmales</taxon>
        <taxon>Triparmaceae</taxon>
        <taxon>Triparma</taxon>
    </lineage>
</organism>
<dbReference type="GO" id="GO:0008537">
    <property type="term" value="C:proteasome activator complex"/>
    <property type="evidence" value="ECO:0007669"/>
    <property type="project" value="InterPro"/>
</dbReference>
<dbReference type="InterPro" id="IPR003186">
    <property type="entry name" value="PA28_C"/>
</dbReference>
<gene>
    <name evidence="5" type="ORF">TrCOL_g4334</name>
</gene>
<evidence type="ECO:0000313" key="6">
    <source>
        <dbReference type="Proteomes" id="UP001165065"/>
    </source>
</evidence>
<dbReference type="GO" id="GO:0061133">
    <property type="term" value="F:endopeptidase activator activity"/>
    <property type="evidence" value="ECO:0007669"/>
    <property type="project" value="TreeGrafter"/>
</dbReference>
<dbReference type="Proteomes" id="UP001165065">
    <property type="component" value="Unassembled WGS sequence"/>
</dbReference>
<sequence length="298" mass="32662">MAPEPSSITLPCYEEALSKMLPLADEIHALLSASFPDDTTAAVRSRFATQLTSSVVLTGVPNSEVSLLLSKCEPLLESVQSKLWHITRHIHLLTPKVEDGNNFGADVQSLVLKFVQEKESLVSGYMGDYATYFWQRGNCMEKIGGPRWRGDGGRTVVEEEVKVGSEGDDREVKDEEKTGDDDAKDEKGGSDAKGKKRKAAEPVVPTTSSSTTSKKTSSTSTKTTTTTKTSTSTPNHVLPDYLSYLVSLDVKWYLYLKDSLRQAADSCLMVKDMVEKNRDKIEHPKGPAEGGQNGMSMF</sequence>
<dbReference type="PANTHER" id="PTHR10660">
    <property type="entry name" value="PROTEASOME REGULATOR PA28"/>
    <property type="match status" value="1"/>
</dbReference>
<feature type="domain" description="Proteasome activator PA28 C-terminal" evidence="4">
    <location>
        <begin position="62"/>
        <end position="143"/>
    </location>
</feature>
<dbReference type="GO" id="GO:2000045">
    <property type="term" value="P:regulation of G1/S transition of mitotic cell cycle"/>
    <property type="evidence" value="ECO:0007669"/>
    <property type="project" value="TreeGrafter"/>
</dbReference>
<dbReference type="InterPro" id="IPR036252">
    <property type="entry name" value="Proteasome_activ_sf"/>
</dbReference>
<dbReference type="EMBL" id="BRYA01000138">
    <property type="protein sequence ID" value="GMI40867.1"/>
    <property type="molecule type" value="Genomic_DNA"/>
</dbReference>
<dbReference type="Gene3D" id="1.20.120.180">
    <property type="entry name" value="Proteasome activator pa28, C-terminal domain"/>
    <property type="match status" value="1"/>
</dbReference>
<dbReference type="InterPro" id="IPR036997">
    <property type="entry name" value="PA28_C_sf"/>
</dbReference>
<comment type="similarity">
    <text evidence="1">Belongs to the PA28 family.</text>
</comment>
<dbReference type="GO" id="GO:0005737">
    <property type="term" value="C:cytoplasm"/>
    <property type="evidence" value="ECO:0007669"/>
    <property type="project" value="TreeGrafter"/>
</dbReference>
<feature type="compositionally biased region" description="Low complexity" evidence="3">
    <location>
        <begin position="206"/>
        <end position="233"/>
    </location>
</feature>
<dbReference type="Pfam" id="PF02252">
    <property type="entry name" value="PA28_C"/>
    <property type="match status" value="2"/>
</dbReference>
<dbReference type="AlphaFoldDB" id="A0A9W7L9X8"/>
<reference evidence="6" key="1">
    <citation type="journal article" date="2023" name="Commun. Biol.">
        <title>Genome analysis of Parmales, the sister group of diatoms, reveals the evolutionary specialization of diatoms from phago-mixotrophs to photoautotrophs.</title>
        <authorList>
            <person name="Ban H."/>
            <person name="Sato S."/>
            <person name="Yoshikawa S."/>
            <person name="Yamada K."/>
            <person name="Nakamura Y."/>
            <person name="Ichinomiya M."/>
            <person name="Sato N."/>
            <person name="Blanc-Mathieu R."/>
            <person name="Endo H."/>
            <person name="Kuwata A."/>
            <person name="Ogata H."/>
        </authorList>
    </citation>
    <scope>NUCLEOTIDE SEQUENCE [LARGE SCALE GENOMIC DNA]</scope>
</reference>
<evidence type="ECO:0000313" key="5">
    <source>
        <dbReference type="EMBL" id="GMI40867.1"/>
    </source>
</evidence>
<evidence type="ECO:0000256" key="3">
    <source>
        <dbReference type="SAM" id="MobiDB-lite"/>
    </source>
</evidence>
<accession>A0A9W7L9X8</accession>
<dbReference type="InterPro" id="IPR009077">
    <property type="entry name" value="Proteasome_activ_PA28"/>
</dbReference>
<dbReference type="GO" id="GO:0005654">
    <property type="term" value="C:nucleoplasm"/>
    <property type="evidence" value="ECO:0007669"/>
    <property type="project" value="TreeGrafter"/>
</dbReference>
<dbReference type="OrthoDB" id="6591885at2759"/>
<feature type="region of interest" description="Disordered" evidence="3">
    <location>
        <begin position="159"/>
        <end position="233"/>
    </location>
</feature>
<evidence type="ECO:0000259" key="4">
    <source>
        <dbReference type="Pfam" id="PF02252"/>
    </source>
</evidence>
<keyword evidence="2" id="KW-0647">Proteasome</keyword>